<dbReference type="AGR" id="MGI:1346063"/>
<keyword evidence="4" id="KW-1185">Reference proteome</keyword>
<protein>
    <submittedName>
        <fullName evidence="2">Gamma-glutamyltransferase 5</fullName>
    </submittedName>
</protein>
<dbReference type="MGI" id="MGI:1346063">
    <property type="gene designation" value="Ggt5"/>
</dbReference>
<keyword evidence="1" id="KW-0732">Signal</keyword>
<reference evidence="2 4" key="1">
    <citation type="journal article" date="2009" name="PLoS Biol.">
        <title>Lineage-specific biology revealed by a finished genome assembly of the mouse.</title>
        <authorList>
            <consortium name="Mouse Genome Sequencing Consortium"/>
            <person name="Church D.M."/>
            <person name="Goodstadt L."/>
            <person name="Hillier L.W."/>
            <person name="Zody M.C."/>
            <person name="Goldstein S."/>
            <person name="She X."/>
            <person name="Bult C.J."/>
            <person name="Agarwala R."/>
            <person name="Cherry J.L."/>
            <person name="DiCuccio M."/>
            <person name="Hlavina W."/>
            <person name="Kapustin Y."/>
            <person name="Meric P."/>
            <person name="Maglott D."/>
            <person name="Birtle Z."/>
            <person name="Marques A.C."/>
            <person name="Graves T."/>
            <person name="Zhou S."/>
            <person name="Teague B."/>
            <person name="Potamousis K."/>
            <person name="Churas C."/>
            <person name="Place M."/>
            <person name="Herschleb J."/>
            <person name="Runnheim R."/>
            <person name="Forrest D."/>
            <person name="Amos-Landgraf J."/>
            <person name="Schwartz D.C."/>
            <person name="Cheng Z."/>
            <person name="Lindblad-Toh K."/>
            <person name="Eichler E.E."/>
            <person name="Ponting C.P."/>
        </authorList>
    </citation>
    <scope>NUCLEOTIDE SEQUENCE [LARGE SCALE GENOMIC DNA]</scope>
    <source>
        <strain evidence="2 4">C57BL/6J</strain>
    </source>
</reference>
<evidence type="ECO:0000313" key="3">
    <source>
        <dbReference type="MGI" id="MGI:1346063"/>
    </source>
</evidence>
<organism evidence="2 4">
    <name type="scientific">Mus musculus</name>
    <name type="common">Mouse</name>
    <dbReference type="NCBI Taxonomy" id="10090"/>
    <lineage>
        <taxon>Eukaryota</taxon>
        <taxon>Metazoa</taxon>
        <taxon>Chordata</taxon>
        <taxon>Craniata</taxon>
        <taxon>Vertebrata</taxon>
        <taxon>Euteleostomi</taxon>
        <taxon>Mammalia</taxon>
        <taxon>Eutheria</taxon>
        <taxon>Euarchontoglires</taxon>
        <taxon>Glires</taxon>
        <taxon>Rodentia</taxon>
        <taxon>Myomorpha</taxon>
        <taxon>Muroidea</taxon>
        <taxon>Muridae</taxon>
        <taxon>Murinae</taxon>
        <taxon>Mus</taxon>
        <taxon>Mus</taxon>
    </lineage>
</organism>
<keyword evidence="5" id="KW-1267">Proteomics identification</keyword>
<gene>
    <name evidence="2 3" type="primary">Ggt5</name>
</gene>
<dbReference type="PANTHER" id="PTHR45027">
    <property type="entry name" value="PUTATIVE GLUTATHIONE HYDROLASE LIGHT CHAIN"/>
    <property type="match status" value="1"/>
</dbReference>
<dbReference type="GO" id="GO:0036374">
    <property type="term" value="F:glutathione hydrolase activity"/>
    <property type="evidence" value="ECO:0007669"/>
    <property type="project" value="InterPro"/>
</dbReference>
<dbReference type="Proteomes" id="UP000000589">
    <property type="component" value="Chromosome 10"/>
</dbReference>
<dbReference type="SMR" id="A0A087WNR3"/>
<name>A0A087WNR3_MOUSE</name>
<evidence type="ECO:0007829" key="5">
    <source>
        <dbReference type="ProteomicsDB" id="A0A087WNR3"/>
    </source>
</evidence>
<feature type="signal peptide" evidence="1">
    <location>
        <begin position="1"/>
        <end position="26"/>
    </location>
</feature>
<dbReference type="Ensembl" id="ENSMUST00000189972.2">
    <property type="protein sequence ID" value="ENSMUSP00000139459.2"/>
    <property type="gene ID" value="ENSMUSG00000006344.18"/>
</dbReference>
<evidence type="ECO:0000313" key="2">
    <source>
        <dbReference type="Ensembl" id="ENSMUSP00000139459.2"/>
    </source>
</evidence>
<dbReference type="ExpressionAtlas" id="A0A087WNR3">
    <property type="expression patterns" value="baseline and differential"/>
</dbReference>
<feature type="chain" id="PRO_5001831753" evidence="1">
    <location>
        <begin position="27"/>
        <end position="71"/>
    </location>
</feature>
<reference evidence="2" key="4">
    <citation type="submission" date="2025-09" db="UniProtKB">
        <authorList>
            <consortium name="Ensembl"/>
        </authorList>
    </citation>
    <scope>IDENTIFICATION</scope>
    <source>
        <strain evidence="2">C57BL/6J</strain>
    </source>
</reference>
<reference evidence="2" key="3">
    <citation type="submission" date="2025-08" db="UniProtKB">
        <authorList>
            <consortium name="Ensembl"/>
        </authorList>
    </citation>
    <scope>IDENTIFICATION</scope>
    <source>
        <strain evidence="2">C57BL/6J</strain>
    </source>
</reference>
<dbReference type="InterPro" id="IPR000101">
    <property type="entry name" value="GGT_peptidase"/>
</dbReference>
<dbReference type="Bgee" id="ENSMUSG00000006344">
    <property type="expression patterns" value="Expressed in granulocyte and 84 other cell types or tissues"/>
</dbReference>
<evidence type="ECO:0000313" key="4">
    <source>
        <dbReference type="Proteomes" id="UP000000589"/>
    </source>
</evidence>
<dbReference type="AlphaFoldDB" id="A0A087WNR3"/>
<accession>A0A087WNR3</accession>
<evidence type="ECO:0000256" key="1">
    <source>
        <dbReference type="SAM" id="SignalP"/>
    </source>
</evidence>
<dbReference type="VEuPathDB" id="HostDB:ENSMUSG00000006344"/>
<dbReference type="PANTHER" id="PTHR45027:SF2">
    <property type="entry name" value="GAMMA-GLUTAMYLTRANSFERASE 5"/>
    <property type="match status" value="1"/>
</dbReference>
<dbReference type="ProteomicsDB" id="373354"/>
<dbReference type="Antibodypedia" id="285">
    <property type="antibodies" value="128 antibodies from 27 providers"/>
</dbReference>
<reference evidence="2 4" key="2">
    <citation type="journal article" date="2011" name="PLoS Biol.">
        <title>Modernizing reference genome assemblies.</title>
        <authorList>
            <person name="Church D.M."/>
            <person name="Schneider V.A."/>
            <person name="Graves T."/>
            <person name="Auger K."/>
            <person name="Cunningham F."/>
            <person name="Bouk N."/>
            <person name="Chen H.C."/>
            <person name="Agarwala R."/>
            <person name="McLaren W.M."/>
            <person name="Ritchie G.R."/>
            <person name="Albracht D."/>
            <person name="Kremitzki M."/>
            <person name="Rock S."/>
            <person name="Kotkiewicz H."/>
            <person name="Kremitzki C."/>
            <person name="Wollam A."/>
            <person name="Trani L."/>
            <person name="Fulton L."/>
            <person name="Fulton R."/>
            <person name="Matthews L."/>
            <person name="Whitehead S."/>
            <person name="Chow W."/>
            <person name="Torrance J."/>
            <person name="Dunn M."/>
            <person name="Harden G."/>
            <person name="Threadgold G."/>
            <person name="Wood J."/>
            <person name="Collins J."/>
            <person name="Heath P."/>
            <person name="Griffiths G."/>
            <person name="Pelan S."/>
            <person name="Grafham D."/>
            <person name="Eichler E.E."/>
            <person name="Weinstock G."/>
            <person name="Mardis E.R."/>
            <person name="Wilson R.K."/>
            <person name="Howe K."/>
            <person name="Flicek P."/>
            <person name="Hubbard T."/>
        </authorList>
    </citation>
    <scope>NUCLEOTIDE SEQUENCE [LARGE SCALE GENOMIC DNA]</scope>
    <source>
        <strain evidence="2 4">C57BL/6J</strain>
    </source>
</reference>
<dbReference type="GeneTree" id="ENSGT00940000155794"/>
<dbReference type="GO" id="GO:0006751">
    <property type="term" value="P:glutathione catabolic process"/>
    <property type="evidence" value="ECO:0007669"/>
    <property type="project" value="InterPro"/>
</dbReference>
<sequence length="71" mass="7017">MAWGHRATVCLVLLGVGLGLVIVVLAAVLSPRQASCGPGAFTRAAVAADSKICSDIGRKPADSSGLGCLPA</sequence>
<dbReference type="HOGENOM" id="CLU_2739352_0_0_1"/>
<proteinExistence type="evidence at protein level"/>